<evidence type="ECO:0000256" key="1">
    <source>
        <dbReference type="SAM" id="MobiDB-lite"/>
    </source>
</evidence>
<evidence type="ECO:0000313" key="4">
    <source>
        <dbReference type="Proteomes" id="UP000298358"/>
    </source>
</evidence>
<dbReference type="OrthoDB" id="9795501at2"/>
<dbReference type="Proteomes" id="UP000298358">
    <property type="component" value="Unassembled WGS sequence"/>
</dbReference>
<comment type="caution">
    <text evidence="3">The sequence shown here is derived from an EMBL/GenBank/DDBJ whole genome shotgun (WGS) entry which is preliminary data.</text>
</comment>
<dbReference type="InterPro" id="IPR050177">
    <property type="entry name" value="Lipid_A_modif_metabolic_enz"/>
</dbReference>
<dbReference type="Gene3D" id="3.40.50.720">
    <property type="entry name" value="NAD(P)-binding Rossmann-like Domain"/>
    <property type="match status" value="1"/>
</dbReference>
<dbReference type="AlphaFoldDB" id="A0A4Y9FY61"/>
<feature type="compositionally biased region" description="Basic and acidic residues" evidence="1">
    <location>
        <begin position="306"/>
        <end position="318"/>
    </location>
</feature>
<name>A0A4Y9FY61_9MICO</name>
<dbReference type="PANTHER" id="PTHR43245">
    <property type="entry name" value="BIFUNCTIONAL POLYMYXIN RESISTANCE PROTEIN ARNA"/>
    <property type="match status" value="1"/>
</dbReference>
<feature type="domain" description="NAD-dependent epimerase/dehydratase" evidence="2">
    <location>
        <begin position="4"/>
        <end position="236"/>
    </location>
</feature>
<reference evidence="3 4" key="1">
    <citation type="submission" date="2019-03" db="EMBL/GenBank/DDBJ databases">
        <title>Diversity of the mouse oral microbiome.</title>
        <authorList>
            <person name="Joseph S."/>
            <person name="Aduse-Opoku J."/>
            <person name="Curtis M."/>
            <person name="Wade W."/>
            <person name="Hashim A."/>
        </authorList>
    </citation>
    <scope>NUCLEOTIDE SEQUENCE [LARGE SCALE GENOMIC DNA]</scope>
    <source>
        <strain evidence="3 4">P1012</strain>
    </source>
</reference>
<dbReference type="SUPFAM" id="SSF51735">
    <property type="entry name" value="NAD(P)-binding Rossmann-fold domains"/>
    <property type="match status" value="1"/>
</dbReference>
<accession>A0A4Y9FY61</accession>
<gene>
    <name evidence="3" type="ORF">E4U02_01795</name>
</gene>
<feature type="region of interest" description="Disordered" evidence="1">
    <location>
        <begin position="294"/>
        <end position="318"/>
    </location>
</feature>
<proteinExistence type="predicted"/>
<dbReference type="InterPro" id="IPR001509">
    <property type="entry name" value="Epimerase_deHydtase"/>
</dbReference>
<evidence type="ECO:0000313" key="3">
    <source>
        <dbReference type="EMBL" id="TFU34407.1"/>
    </source>
</evidence>
<evidence type="ECO:0000259" key="2">
    <source>
        <dbReference type="Pfam" id="PF01370"/>
    </source>
</evidence>
<protein>
    <submittedName>
        <fullName evidence="3">NAD(P)-dependent oxidoreductase</fullName>
    </submittedName>
</protein>
<sequence>MSRILVTGGAGRLGRSVVSALAEAGNEVVSIDRVRIDGLPARQIETDLLDTSATRTAFAEIAPDAVVHLAAIAVPGSLPDADIFDVNTRLLWSVLEASLAAGAGALLVASSPTVIGYGAPSGWQPAYLPLDEAHPVAPWNGYSASKVAIEEIIRMAVRRDGHRARFGVFRPCYVIAPEEWEGAPTQQGHTVAERLARPALSAVALFNYLDARDAGDFVVAWLARATEVPNGEVFFVAAPDALVDAPTPDALRELVPETAAAASALSGSDPVFSSARAERLLSWRARRTWRTELRRDSVPSAASHTDPIRPHAQEAPHA</sequence>
<dbReference type="RefSeq" id="WP_135112563.1">
    <property type="nucleotide sequence ID" value="NZ_JADGLL010000002.1"/>
</dbReference>
<organism evidence="3 4">
    <name type="scientific">Microbacterium paludicola</name>
    <dbReference type="NCBI Taxonomy" id="300019"/>
    <lineage>
        <taxon>Bacteria</taxon>
        <taxon>Bacillati</taxon>
        <taxon>Actinomycetota</taxon>
        <taxon>Actinomycetes</taxon>
        <taxon>Micrococcales</taxon>
        <taxon>Microbacteriaceae</taxon>
        <taxon>Microbacterium</taxon>
    </lineage>
</organism>
<dbReference type="InterPro" id="IPR036291">
    <property type="entry name" value="NAD(P)-bd_dom_sf"/>
</dbReference>
<keyword evidence="4" id="KW-1185">Reference proteome</keyword>
<dbReference type="EMBL" id="SPQB01000002">
    <property type="protein sequence ID" value="TFU34407.1"/>
    <property type="molecule type" value="Genomic_DNA"/>
</dbReference>
<dbReference type="Pfam" id="PF01370">
    <property type="entry name" value="Epimerase"/>
    <property type="match status" value="1"/>
</dbReference>